<keyword evidence="11" id="KW-0238">DNA-binding</keyword>
<comment type="caution">
    <text evidence="16">The sequence shown here is derived from an EMBL/GenBank/DDBJ whole genome shotgun (WGS) entry which is preliminary data.</text>
</comment>
<keyword evidence="9 13" id="KW-0863">Zinc-finger</keyword>
<feature type="compositionally biased region" description="Polar residues" evidence="14">
    <location>
        <begin position="573"/>
        <end position="589"/>
    </location>
</feature>
<feature type="region of interest" description="Disordered" evidence="14">
    <location>
        <begin position="1"/>
        <end position="101"/>
    </location>
</feature>
<comment type="similarity">
    <text evidence="3">Belongs to the hunchback C2H2-type zinc-finger protein family.</text>
</comment>
<gene>
    <name evidence="16" type="ORF">XYLVIOL_LOCUS5825</name>
</gene>
<evidence type="ECO:0000256" key="9">
    <source>
        <dbReference type="ARBA" id="ARBA00022771"/>
    </source>
</evidence>
<feature type="compositionally biased region" description="Polar residues" evidence="14">
    <location>
        <begin position="86"/>
        <end position="101"/>
    </location>
</feature>
<feature type="region of interest" description="Disordered" evidence="14">
    <location>
        <begin position="206"/>
        <end position="235"/>
    </location>
</feature>
<reference evidence="16 17" key="1">
    <citation type="submission" date="2024-08" db="EMBL/GenBank/DDBJ databases">
        <authorList>
            <person name="Will J Nash"/>
            <person name="Angela Man"/>
            <person name="Seanna McTaggart"/>
            <person name="Kendall Baker"/>
            <person name="Tom Barker"/>
            <person name="Leah Catchpole"/>
            <person name="Alex Durrant"/>
            <person name="Karim Gharbi"/>
            <person name="Naomi Irish"/>
            <person name="Gemy Kaithakottil"/>
            <person name="Debby Ku"/>
            <person name="Aaliyah Providence"/>
            <person name="Felix Shaw"/>
            <person name="David Swarbreck"/>
            <person name="Chris Watkins"/>
            <person name="Ann M. McCartney"/>
            <person name="Giulio Formenti"/>
            <person name="Alice Mouton"/>
            <person name="Noel Vella"/>
            <person name="Bjorn M von Reumont"/>
            <person name="Adriana Vella"/>
            <person name="Wilfried Haerty"/>
        </authorList>
    </citation>
    <scope>NUCLEOTIDE SEQUENCE [LARGE SCALE GENOMIC DNA]</scope>
</reference>
<evidence type="ECO:0000256" key="6">
    <source>
        <dbReference type="ARBA" id="ARBA00022492"/>
    </source>
</evidence>
<comment type="function">
    <text evidence="1">Gap class segmentation protein that controls development of head structures.</text>
</comment>
<protein>
    <recommendedName>
        <fullName evidence="4">Protein hunchback</fullName>
    </recommendedName>
</protein>
<evidence type="ECO:0000256" key="11">
    <source>
        <dbReference type="ARBA" id="ARBA00023125"/>
    </source>
</evidence>
<accession>A0ABP1NPL9</accession>
<evidence type="ECO:0000256" key="14">
    <source>
        <dbReference type="SAM" id="MobiDB-lite"/>
    </source>
</evidence>
<dbReference type="EMBL" id="CAXAJV020001293">
    <property type="protein sequence ID" value="CAL7942986.1"/>
    <property type="molecule type" value="Genomic_DNA"/>
</dbReference>
<evidence type="ECO:0000313" key="17">
    <source>
        <dbReference type="Proteomes" id="UP001642520"/>
    </source>
</evidence>
<evidence type="ECO:0000259" key="15">
    <source>
        <dbReference type="PROSITE" id="PS50157"/>
    </source>
</evidence>
<keyword evidence="10" id="KW-0862">Zinc</keyword>
<evidence type="ECO:0000256" key="5">
    <source>
        <dbReference type="ARBA" id="ARBA00022473"/>
    </source>
</evidence>
<feature type="compositionally biased region" description="Polar residues" evidence="14">
    <location>
        <begin position="637"/>
        <end position="647"/>
    </location>
</feature>
<evidence type="ECO:0000256" key="7">
    <source>
        <dbReference type="ARBA" id="ARBA00022723"/>
    </source>
</evidence>
<keyword evidence="5" id="KW-0217">Developmental protein</keyword>
<organism evidence="16 17">
    <name type="scientific">Xylocopa violacea</name>
    <name type="common">Violet carpenter bee</name>
    <name type="synonym">Apis violacea</name>
    <dbReference type="NCBI Taxonomy" id="135666"/>
    <lineage>
        <taxon>Eukaryota</taxon>
        <taxon>Metazoa</taxon>
        <taxon>Ecdysozoa</taxon>
        <taxon>Arthropoda</taxon>
        <taxon>Hexapoda</taxon>
        <taxon>Insecta</taxon>
        <taxon>Pterygota</taxon>
        <taxon>Neoptera</taxon>
        <taxon>Endopterygota</taxon>
        <taxon>Hymenoptera</taxon>
        <taxon>Apocrita</taxon>
        <taxon>Aculeata</taxon>
        <taxon>Apoidea</taxon>
        <taxon>Anthophila</taxon>
        <taxon>Apidae</taxon>
        <taxon>Xylocopa</taxon>
        <taxon>Xylocopa</taxon>
    </lineage>
</organism>
<feature type="domain" description="C2H2-type" evidence="15">
    <location>
        <begin position="660"/>
        <end position="687"/>
    </location>
</feature>
<dbReference type="InterPro" id="IPR036236">
    <property type="entry name" value="Znf_C2H2_sf"/>
</dbReference>
<evidence type="ECO:0000256" key="8">
    <source>
        <dbReference type="ARBA" id="ARBA00022737"/>
    </source>
</evidence>
<feature type="domain" description="C2H2-type" evidence="15">
    <location>
        <begin position="302"/>
        <end position="329"/>
    </location>
</feature>
<dbReference type="SUPFAM" id="SSF57667">
    <property type="entry name" value="beta-beta-alpha zinc fingers"/>
    <property type="match status" value="3"/>
</dbReference>
<evidence type="ECO:0000313" key="16">
    <source>
        <dbReference type="EMBL" id="CAL7942986.1"/>
    </source>
</evidence>
<dbReference type="InterPro" id="IPR013087">
    <property type="entry name" value="Znf_C2H2_type"/>
</dbReference>
<dbReference type="Gene3D" id="3.30.160.60">
    <property type="entry name" value="Classic Zinc Finger"/>
    <property type="match status" value="3"/>
</dbReference>
<dbReference type="PANTHER" id="PTHR24392:SF49">
    <property type="entry name" value="PROTEIN HUNCHBACK"/>
    <property type="match status" value="1"/>
</dbReference>
<keyword evidence="7" id="KW-0479">Metal-binding</keyword>
<dbReference type="PROSITE" id="PS00028">
    <property type="entry name" value="ZINC_FINGER_C2H2_1"/>
    <property type="match status" value="3"/>
</dbReference>
<feature type="region of interest" description="Disordered" evidence="14">
    <location>
        <begin position="563"/>
        <end position="651"/>
    </location>
</feature>
<keyword evidence="6" id="KW-0302">Gap protein</keyword>
<feature type="domain" description="C2H2-type" evidence="15">
    <location>
        <begin position="274"/>
        <end position="301"/>
    </location>
</feature>
<evidence type="ECO:0000256" key="2">
    <source>
        <dbReference type="ARBA" id="ARBA00004123"/>
    </source>
</evidence>
<evidence type="ECO:0000256" key="3">
    <source>
        <dbReference type="ARBA" id="ARBA00007746"/>
    </source>
</evidence>
<dbReference type="Proteomes" id="UP001642520">
    <property type="component" value="Unassembled WGS sequence"/>
</dbReference>
<feature type="compositionally biased region" description="Polar residues" evidence="14">
    <location>
        <begin position="206"/>
        <end position="216"/>
    </location>
</feature>
<dbReference type="PANTHER" id="PTHR24392">
    <property type="entry name" value="ZINC FINGER PROTEIN"/>
    <property type="match status" value="1"/>
</dbReference>
<sequence length="713" mass="79649">MRGNWDTAEPLVHAPNQQRQQQQQTIVEEQRHPLHSPTTPAWSIADRIVKEEPTEDKNNDSGVSPDHYTSNSASPRSRRSSSTANCSLSPGSATSQDSNNMQCSTFDYSPQRMFKNCVSPLEYARHHAMDDHQSEQSIDVVSSTVKPSSEDVELGQDALQCPICTFSTLNRSKFSEHLTTHCTTKCETPDFVKSVLSQLSVSGTLQDESMLSPTQGERSEQESEEADEPGLRVPRLNSQGKVKTFRCKQCNFVAITKLEFWEHSRGHIKAEKLLTCPKCPFVTEYKHHLEYHLRNHFGSKPFKCDKCSYTCVNKSMLNSHLKSHSNIYQYRCANCSYATKYCHSLKLHLRKYSHQPAMVLNADGSPNPLPIIDVYGTRRGPKMKPIKPEEDASQSNNAATNNNMQIPISSPHLVVTPQVSPLSHHLAMNPMNGMNGVSTVNNVASVNGLTGAAQTQPVMTFPYTQILPAFPLTYFPTYEDSNPEKQLDRTRSTMLMDYLKAIDGERVSEKAPRDLATRCFNGNKMATNGDYNCLSGKEASKMDESSGLAEDEDQCMESRPAVPLDLSKPDLASNPQRTVAGNSPRATGTSRRKGRAVKLERRVVEEDTDEEQQQRPQPQQQYQPATAKPEESFEPRSASSPGSSEGKNGNERGFGVSNEFTCQYCEIAFGNVVMYTVHMGYHGYKDPYTCNMCGHECTDKVSFFLHIARSKHA</sequence>
<proteinExistence type="inferred from homology"/>
<evidence type="ECO:0000256" key="4">
    <source>
        <dbReference type="ARBA" id="ARBA00013638"/>
    </source>
</evidence>
<comment type="subcellular location">
    <subcellularLocation>
        <location evidence="2">Nucleus</location>
    </subcellularLocation>
</comment>
<dbReference type="PROSITE" id="PS50157">
    <property type="entry name" value="ZINC_FINGER_C2H2_2"/>
    <property type="match status" value="3"/>
</dbReference>
<feature type="compositionally biased region" description="Low complexity" evidence="14">
    <location>
        <begin position="69"/>
        <end position="85"/>
    </location>
</feature>
<evidence type="ECO:0000256" key="12">
    <source>
        <dbReference type="ARBA" id="ARBA00023242"/>
    </source>
</evidence>
<keyword evidence="12" id="KW-0539">Nucleus</keyword>
<feature type="compositionally biased region" description="Basic and acidic residues" evidence="14">
    <location>
        <begin position="47"/>
        <end position="59"/>
    </location>
</feature>
<name>A0ABP1NPL9_XYLVO</name>
<evidence type="ECO:0000256" key="13">
    <source>
        <dbReference type="PROSITE-ProRule" id="PRU00042"/>
    </source>
</evidence>
<dbReference type="SMART" id="SM00355">
    <property type="entry name" value="ZnF_C2H2"/>
    <property type="match status" value="7"/>
</dbReference>
<keyword evidence="8" id="KW-0677">Repeat</keyword>
<evidence type="ECO:0000256" key="10">
    <source>
        <dbReference type="ARBA" id="ARBA00022833"/>
    </source>
</evidence>
<keyword evidence="17" id="KW-1185">Reference proteome</keyword>
<feature type="compositionally biased region" description="Low complexity" evidence="14">
    <location>
        <begin position="614"/>
        <end position="624"/>
    </location>
</feature>
<evidence type="ECO:0000256" key="1">
    <source>
        <dbReference type="ARBA" id="ARBA00003983"/>
    </source>
</evidence>